<dbReference type="CDD" id="cd00093">
    <property type="entry name" value="HTH_XRE"/>
    <property type="match status" value="1"/>
</dbReference>
<dbReference type="Gene3D" id="1.10.260.40">
    <property type="entry name" value="lambda repressor-like DNA-binding domains"/>
    <property type="match status" value="1"/>
</dbReference>
<evidence type="ECO:0000256" key="1">
    <source>
        <dbReference type="ARBA" id="ARBA00023125"/>
    </source>
</evidence>
<proteinExistence type="predicted"/>
<dbReference type="Pfam" id="PF01381">
    <property type="entry name" value="HTH_3"/>
    <property type="match status" value="1"/>
</dbReference>
<name>A0A1I3SGC2_9BACL</name>
<dbReference type="PROSITE" id="PS50943">
    <property type="entry name" value="HTH_CROC1"/>
    <property type="match status" value="1"/>
</dbReference>
<dbReference type="RefSeq" id="WP_246071098.1">
    <property type="nucleotide sequence ID" value="NZ_BJOE01000048.1"/>
</dbReference>
<keyword evidence="1" id="KW-0238">DNA-binding</keyword>
<protein>
    <submittedName>
        <fullName evidence="3">Transcriptional regulator, contains XRE-family HTH domain</fullName>
    </submittedName>
</protein>
<gene>
    <name evidence="3" type="ORF">SAMN05518846_104130</name>
</gene>
<dbReference type="SMART" id="SM00530">
    <property type="entry name" value="HTH_XRE"/>
    <property type="match status" value="1"/>
</dbReference>
<dbReference type="PANTHER" id="PTHR46558:SF14">
    <property type="entry name" value="HTH-TYPE TRANSCRIPTIONAL REGULATOR ANSR"/>
    <property type="match status" value="1"/>
</dbReference>
<sequence>MKEFDMKEFAKRLKQEREKKKHEDPKWTQGYVAGLLGVARPTYTSYENGTKQPPMETVHKIADLFAISTDYLHGITSDPTPSAQKDDLLDLAVSISRAFHDFDALPEDEKRFLVNELPGTVKWKLEEFRRHKARILEQEKKNNT</sequence>
<organism evidence="3 4">
    <name type="scientific">Brevibacillus centrosporus</name>
    <dbReference type="NCBI Taxonomy" id="54910"/>
    <lineage>
        <taxon>Bacteria</taxon>
        <taxon>Bacillati</taxon>
        <taxon>Bacillota</taxon>
        <taxon>Bacilli</taxon>
        <taxon>Bacillales</taxon>
        <taxon>Paenibacillaceae</taxon>
        <taxon>Brevibacillus</taxon>
    </lineage>
</organism>
<keyword evidence="4" id="KW-1185">Reference proteome</keyword>
<accession>A0A1I3SGC2</accession>
<dbReference type="SUPFAM" id="SSF47413">
    <property type="entry name" value="lambda repressor-like DNA-binding domains"/>
    <property type="match status" value="1"/>
</dbReference>
<dbReference type="PANTHER" id="PTHR46558">
    <property type="entry name" value="TRACRIPTIONAL REGULATORY PROTEIN-RELATED-RELATED"/>
    <property type="match status" value="1"/>
</dbReference>
<dbReference type="GO" id="GO:0003677">
    <property type="term" value="F:DNA binding"/>
    <property type="evidence" value="ECO:0007669"/>
    <property type="project" value="UniProtKB-KW"/>
</dbReference>
<dbReference type="AlphaFoldDB" id="A0A1I3SGC2"/>
<feature type="domain" description="HTH cro/C1-type" evidence="2">
    <location>
        <begin position="13"/>
        <end position="72"/>
    </location>
</feature>
<dbReference type="STRING" id="1884381.SAMN05518846_104130"/>
<evidence type="ECO:0000313" key="4">
    <source>
        <dbReference type="Proteomes" id="UP000198915"/>
    </source>
</evidence>
<dbReference type="Proteomes" id="UP000198915">
    <property type="component" value="Unassembled WGS sequence"/>
</dbReference>
<reference evidence="4" key="1">
    <citation type="submission" date="2016-10" db="EMBL/GenBank/DDBJ databases">
        <authorList>
            <person name="Varghese N."/>
            <person name="Submissions S."/>
        </authorList>
    </citation>
    <scope>NUCLEOTIDE SEQUENCE [LARGE SCALE GENOMIC DNA]</scope>
    <source>
        <strain evidence="4">OK042</strain>
    </source>
</reference>
<dbReference type="EMBL" id="FORT01000004">
    <property type="protein sequence ID" value="SFJ56661.1"/>
    <property type="molecule type" value="Genomic_DNA"/>
</dbReference>
<evidence type="ECO:0000313" key="3">
    <source>
        <dbReference type="EMBL" id="SFJ56661.1"/>
    </source>
</evidence>
<dbReference type="InterPro" id="IPR010982">
    <property type="entry name" value="Lambda_DNA-bd_dom_sf"/>
</dbReference>
<evidence type="ECO:0000259" key="2">
    <source>
        <dbReference type="PROSITE" id="PS50943"/>
    </source>
</evidence>
<dbReference type="InterPro" id="IPR001387">
    <property type="entry name" value="Cro/C1-type_HTH"/>
</dbReference>
<dbReference type="GeneID" id="301132110"/>